<dbReference type="AlphaFoldDB" id="A0A411HQF2"/>
<accession>A0A411HQF2</accession>
<dbReference type="InterPro" id="IPR016047">
    <property type="entry name" value="M23ase_b-sheet_dom"/>
</dbReference>
<dbReference type="Gene3D" id="2.70.70.10">
    <property type="entry name" value="Glucose Permease (Domain IIA)"/>
    <property type="match status" value="1"/>
</dbReference>
<dbReference type="InterPro" id="IPR050570">
    <property type="entry name" value="Cell_wall_metabolism_enzyme"/>
</dbReference>
<dbReference type="PANTHER" id="PTHR21666:SF294">
    <property type="entry name" value="PEPTIDASE M23"/>
    <property type="match status" value="1"/>
</dbReference>
<protein>
    <submittedName>
        <fullName evidence="2">M23 family metallopeptidase</fullName>
    </submittedName>
</protein>
<dbReference type="PANTHER" id="PTHR21666">
    <property type="entry name" value="PEPTIDASE-RELATED"/>
    <property type="match status" value="1"/>
</dbReference>
<dbReference type="SUPFAM" id="SSF51261">
    <property type="entry name" value="Duplicated hybrid motif"/>
    <property type="match status" value="1"/>
</dbReference>
<dbReference type="GO" id="GO:0004222">
    <property type="term" value="F:metalloendopeptidase activity"/>
    <property type="evidence" value="ECO:0007669"/>
    <property type="project" value="TreeGrafter"/>
</dbReference>
<organism evidence="2 3">
    <name type="scientific">Pseudolysobacter antarcticus</name>
    <dbReference type="NCBI Taxonomy" id="2511995"/>
    <lineage>
        <taxon>Bacteria</taxon>
        <taxon>Pseudomonadati</taxon>
        <taxon>Pseudomonadota</taxon>
        <taxon>Gammaproteobacteria</taxon>
        <taxon>Lysobacterales</taxon>
        <taxon>Rhodanobacteraceae</taxon>
        <taxon>Pseudolysobacter</taxon>
    </lineage>
</organism>
<evidence type="ECO:0000313" key="3">
    <source>
        <dbReference type="Proteomes" id="UP000291562"/>
    </source>
</evidence>
<evidence type="ECO:0000259" key="1">
    <source>
        <dbReference type="Pfam" id="PF01551"/>
    </source>
</evidence>
<dbReference type="KEGG" id="xbc:ELE36_16275"/>
<sequence length="249" mass="26849">MRLREDGPDTDRTITFINFSGGPVSVEVSFSESANVATEPPLPARLVIKPQGETPGVHIHAANPRQGFHYRFSATYMPGDVHAAVDESARYRLPFATHNQFTVAQGFGGKFSHHDAQNQYAVDIGMPEGTPVIAARDGVVMTVDNDFYGAGLDMARYGDRANNIRIVHADGSMAVYAHLQMETARVHVGAHVRAGETLALSGDTGYSSGPHLHFCIQQNRNMQLVSVPFKFAGADGDFVPVEGTVLSAP</sequence>
<dbReference type="EMBL" id="CP035704">
    <property type="protein sequence ID" value="QBB72739.1"/>
    <property type="molecule type" value="Genomic_DNA"/>
</dbReference>
<dbReference type="OrthoDB" id="9809488at2"/>
<evidence type="ECO:0000313" key="2">
    <source>
        <dbReference type="EMBL" id="QBB72739.1"/>
    </source>
</evidence>
<dbReference type="Pfam" id="PF01551">
    <property type="entry name" value="Peptidase_M23"/>
    <property type="match status" value="1"/>
</dbReference>
<dbReference type="Proteomes" id="UP000291562">
    <property type="component" value="Chromosome"/>
</dbReference>
<dbReference type="InterPro" id="IPR011055">
    <property type="entry name" value="Dup_hybrid_motif"/>
</dbReference>
<keyword evidence="3" id="KW-1185">Reference proteome</keyword>
<reference evidence="2 3" key="1">
    <citation type="submission" date="2019-01" db="EMBL/GenBank/DDBJ databases">
        <title>Pseudolysobacter antarctica gen. nov., sp. nov., isolated from Fildes Peninsula, Antarctica.</title>
        <authorList>
            <person name="Wei Z."/>
            <person name="Peng F."/>
        </authorList>
    </citation>
    <scope>NUCLEOTIDE SEQUENCE [LARGE SCALE GENOMIC DNA]</scope>
    <source>
        <strain evidence="2 3">AQ6-296</strain>
    </source>
</reference>
<gene>
    <name evidence="2" type="ORF">ELE36_16275</name>
</gene>
<name>A0A411HQF2_9GAMM</name>
<proteinExistence type="predicted"/>
<dbReference type="CDD" id="cd12797">
    <property type="entry name" value="M23_peptidase"/>
    <property type="match status" value="1"/>
</dbReference>
<feature type="domain" description="M23ase beta-sheet core" evidence="1">
    <location>
        <begin position="119"/>
        <end position="221"/>
    </location>
</feature>